<sequence>MTFFNTVHILPSRQSHHTRQPHSHICNNTEAKASPVNGAFPLCLLSLGRGWTSLRRHLQPPDGRASRPAREFETDKGQRAH</sequence>
<organism evidence="2 3">
    <name type="scientific">Portunus trituberculatus</name>
    <name type="common">Swimming crab</name>
    <name type="synonym">Neptunus trituberculatus</name>
    <dbReference type="NCBI Taxonomy" id="210409"/>
    <lineage>
        <taxon>Eukaryota</taxon>
        <taxon>Metazoa</taxon>
        <taxon>Ecdysozoa</taxon>
        <taxon>Arthropoda</taxon>
        <taxon>Crustacea</taxon>
        <taxon>Multicrustacea</taxon>
        <taxon>Malacostraca</taxon>
        <taxon>Eumalacostraca</taxon>
        <taxon>Eucarida</taxon>
        <taxon>Decapoda</taxon>
        <taxon>Pleocyemata</taxon>
        <taxon>Brachyura</taxon>
        <taxon>Eubrachyura</taxon>
        <taxon>Portunoidea</taxon>
        <taxon>Portunidae</taxon>
        <taxon>Portuninae</taxon>
        <taxon>Portunus</taxon>
    </lineage>
</organism>
<feature type="compositionally biased region" description="Basic and acidic residues" evidence="1">
    <location>
        <begin position="64"/>
        <end position="81"/>
    </location>
</feature>
<evidence type="ECO:0000256" key="1">
    <source>
        <dbReference type="SAM" id="MobiDB-lite"/>
    </source>
</evidence>
<evidence type="ECO:0000313" key="2">
    <source>
        <dbReference type="EMBL" id="MPC46883.1"/>
    </source>
</evidence>
<name>A0A5B7FP86_PORTR</name>
<evidence type="ECO:0000313" key="3">
    <source>
        <dbReference type="Proteomes" id="UP000324222"/>
    </source>
</evidence>
<dbReference type="Proteomes" id="UP000324222">
    <property type="component" value="Unassembled WGS sequence"/>
</dbReference>
<feature type="region of interest" description="Disordered" evidence="1">
    <location>
        <begin position="1"/>
        <end position="23"/>
    </location>
</feature>
<gene>
    <name evidence="2" type="ORF">E2C01_040613</name>
</gene>
<accession>A0A5B7FP86</accession>
<protein>
    <submittedName>
        <fullName evidence="2">Uncharacterized protein</fullName>
    </submittedName>
</protein>
<feature type="region of interest" description="Disordered" evidence="1">
    <location>
        <begin position="55"/>
        <end position="81"/>
    </location>
</feature>
<comment type="caution">
    <text evidence="2">The sequence shown here is derived from an EMBL/GenBank/DDBJ whole genome shotgun (WGS) entry which is preliminary data.</text>
</comment>
<keyword evidence="3" id="KW-1185">Reference proteome</keyword>
<dbReference type="EMBL" id="VSRR010007435">
    <property type="protein sequence ID" value="MPC46883.1"/>
    <property type="molecule type" value="Genomic_DNA"/>
</dbReference>
<dbReference type="AlphaFoldDB" id="A0A5B7FP86"/>
<proteinExistence type="predicted"/>
<reference evidence="2 3" key="1">
    <citation type="submission" date="2019-05" db="EMBL/GenBank/DDBJ databases">
        <title>Another draft genome of Portunus trituberculatus and its Hox gene families provides insights of decapod evolution.</title>
        <authorList>
            <person name="Jeong J.-H."/>
            <person name="Song I."/>
            <person name="Kim S."/>
            <person name="Choi T."/>
            <person name="Kim D."/>
            <person name="Ryu S."/>
            <person name="Kim W."/>
        </authorList>
    </citation>
    <scope>NUCLEOTIDE SEQUENCE [LARGE SCALE GENOMIC DNA]</scope>
    <source>
        <tissue evidence="2">Muscle</tissue>
    </source>
</reference>